<keyword evidence="4 8" id="KW-0132">Cell division</keyword>
<dbReference type="SUPFAM" id="SSF55307">
    <property type="entry name" value="Tubulin C-terminal domain-like"/>
    <property type="match status" value="1"/>
</dbReference>
<feature type="binding site" evidence="4">
    <location>
        <position position="140"/>
    </location>
    <ligand>
        <name>GTP</name>
        <dbReference type="ChEBI" id="CHEBI:37565"/>
    </ligand>
</feature>
<comment type="similarity">
    <text evidence="1 4">Belongs to the FtsZ family.</text>
</comment>
<dbReference type="PRINTS" id="PR00423">
    <property type="entry name" value="CELLDVISFTSZ"/>
</dbReference>
<dbReference type="InterPro" id="IPR024757">
    <property type="entry name" value="FtsZ_C"/>
</dbReference>
<feature type="domain" description="Tubulin/FtsZ GTPase" evidence="6">
    <location>
        <begin position="13"/>
        <end position="206"/>
    </location>
</feature>
<dbReference type="InterPro" id="IPR018316">
    <property type="entry name" value="Tubulin/FtsZ_2-layer-sand-dom"/>
</dbReference>
<dbReference type="GO" id="GO:0000917">
    <property type="term" value="P:division septum assembly"/>
    <property type="evidence" value="ECO:0007669"/>
    <property type="project" value="UniProtKB-KW"/>
</dbReference>
<feature type="binding site" evidence="4">
    <location>
        <position position="144"/>
    </location>
    <ligand>
        <name>GTP</name>
        <dbReference type="ChEBI" id="CHEBI:37565"/>
    </ligand>
</feature>
<dbReference type="FunFam" id="3.40.50.1440:FF:000001">
    <property type="entry name" value="Cell division protein FtsZ"/>
    <property type="match status" value="1"/>
</dbReference>
<proteinExistence type="inferred from homology"/>
<keyword evidence="4" id="KW-0963">Cytoplasm</keyword>
<dbReference type="PROSITE" id="PS01134">
    <property type="entry name" value="FTSZ_1"/>
    <property type="match status" value="1"/>
</dbReference>
<dbReference type="GO" id="GO:0003924">
    <property type="term" value="F:GTPase activity"/>
    <property type="evidence" value="ECO:0007669"/>
    <property type="project" value="UniProtKB-UniRule"/>
</dbReference>
<keyword evidence="4" id="KW-0131">Cell cycle</keyword>
<gene>
    <name evidence="4" type="primary">ftsZ</name>
    <name evidence="8" type="ORF">COT65_01440</name>
</gene>
<keyword evidence="4" id="KW-0717">Septation</keyword>
<evidence type="ECO:0000256" key="4">
    <source>
        <dbReference type="HAMAP-Rule" id="MF_00909"/>
    </source>
</evidence>
<dbReference type="GO" id="GO:0043093">
    <property type="term" value="P:FtsZ-dependent cytokinesis"/>
    <property type="evidence" value="ECO:0007669"/>
    <property type="project" value="UniProtKB-UniRule"/>
</dbReference>
<evidence type="ECO:0000256" key="5">
    <source>
        <dbReference type="NCBIfam" id="TIGR00065"/>
    </source>
</evidence>
<dbReference type="HAMAP" id="MF_00909">
    <property type="entry name" value="FtsZ"/>
    <property type="match status" value="1"/>
</dbReference>
<feature type="binding site" evidence="4">
    <location>
        <begin position="21"/>
        <end position="25"/>
    </location>
    <ligand>
        <name>GTP</name>
        <dbReference type="ChEBI" id="CHEBI:37565"/>
    </ligand>
</feature>
<dbReference type="EMBL" id="PEZJ01000019">
    <property type="protein sequence ID" value="PIS13947.1"/>
    <property type="molecule type" value="Genomic_DNA"/>
</dbReference>
<comment type="caution">
    <text evidence="4">Lacks conserved residue(s) required for the propagation of feature annotation.</text>
</comment>
<sequence>MALVKPDEASFAKIKVFGIGGGGGNAINTMIDNSQIKGVEFIAVNTDTQALLFNKAQNKIQLGENLTRGLGSGGDPQIGAQAAQESKEKISEYLTDADLIFLAGGEGGGTFTGGAPVIAKLAKEAGALTIAVTTKPFTFEGTRRMVAAEEGVEELKKVVDALIVVPNQRIMEVVDKKMTLLEAFKIVDGVLSQGVQGISEIITVPGLINRDFADVKAIMKDAGSALLGIGTGVGENRTQIAAKTAISSPLLDVSIEGAKGILFNITGGPDLTMAEVDEAARFVAAAADADTNIIFGAAINENMIDQVRITVIATRFNEARLRLGRMMPLKATQPQGIVSEIPKETPTDSAPEEAPAEEYAEFDIPAFLRQGK</sequence>
<dbReference type="GO" id="GO:0005525">
    <property type="term" value="F:GTP binding"/>
    <property type="evidence" value="ECO:0007669"/>
    <property type="project" value="UniProtKB-UniRule"/>
</dbReference>
<comment type="caution">
    <text evidence="8">The sequence shown here is derived from an EMBL/GenBank/DDBJ whole genome shotgun (WGS) entry which is preliminary data.</text>
</comment>
<comment type="subunit">
    <text evidence="4">Homodimer. Polymerizes to form a dynamic ring structure in a strictly GTP-dependent manner. Interacts directly with several other division proteins.</text>
</comment>
<dbReference type="SMART" id="SM00864">
    <property type="entry name" value="Tubulin"/>
    <property type="match status" value="1"/>
</dbReference>
<dbReference type="NCBIfam" id="TIGR00065">
    <property type="entry name" value="ftsZ"/>
    <property type="match status" value="1"/>
</dbReference>
<protein>
    <recommendedName>
        <fullName evidence="4 5">Cell division protein FtsZ</fullName>
    </recommendedName>
</protein>
<evidence type="ECO:0000313" key="9">
    <source>
        <dbReference type="Proteomes" id="UP000230033"/>
    </source>
</evidence>
<dbReference type="InterPro" id="IPR036525">
    <property type="entry name" value="Tubulin/FtsZ_GTPase_sf"/>
</dbReference>
<dbReference type="Pfam" id="PF00091">
    <property type="entry name" value="Tubulin"/>
    <property type="match status" value="1"/>
</dbReference>
<comment type="subcellular location">
    <subcellularLocation>
        <location evidence="4">Cytoplasm</location>
    </subcellularLocation>
    <text evidence="4">Assembles at midcell at the inner surface of the cytoplasmic membrane.</text>
</comment>
<feature type="binding site" evidence="4">
    <location>
        <position position="188"/>
    </location>
    <ligand>
        <name>GTP</name>
        <dbReference type="ChEBI" id="CHEBI:37565"/>
    </ligand>
</feature>
<dbReference type="InterPro" id="IPR045061">
    <property type="entry name" value="FtsZ/CetZ"/>
</dbReference>
<dbReference type="Gene3D" id="3.30.1330.20">
    <property type="entry name" value="Tubulin/FtsZ, C-terminal domain"/>
    <property type="match status" value="1"/>
</dbReference>
<dbReference type="Gene3D" id="3.40.50.1440">
    <property type="entry name" value="Tubulin/FtsZ, GTPase domain"/>
    <property type="match status" value="1"/>
</dbReference>
<evidence type="ECO:0000256" key="1">
    <source>
        <dbReference type="ARBA" id="ARBA00009690"/>
    </source>
</evidence>
<dbReference type="SUPFAM" id="SSF52490">
    <property type="entry name" value="Tubulin nucleotide-binding domain-like"/>
    <property type="match status" value="1"/>
</dbReference>
<dbReference type="GO" id="GO:0051258">
    <property type="term" value="P:protein polymerization"/>
    <property type="evidence" value="ECO:0007669"/>
    <property type="project" value="UniProtKB-UniRule"/>
</dbReference>
<dbReference type="InterPro" id="IPR003008">
    <property type="entry name" value="Tubulin_FtsZ_GTPase"/>
</dbReference>
<evidence type="ECO:0000313" key="8">
    <source>
        <dbReference type="EMBL" id="PIS13947.1"/>
    </source>
</evidence>
<dbReference type="GO" id="GO:0005737">
    <property type="term" value="C:cytoplasm"/>
    <property type="evidence" value="ECO:0007669"/>
    <property type="project" value="UniProtKB-SubCell"/>
</dbReference>
<reference evidence="9" key="1">
    <citation type="submission" date="2017-09" db="EMBL/GenBank/DDBJ databases">
        <title>Depth-based differentiation of microbial function through sediment-hosted aquifers and enrichment of novel symbionts in the deep terrestrial subsurface.</title>
        <authorList>
            <person name="Probst A.J."/>
            <person name="Ladd B."/>
            <person name="Jarett J.K."/>
            <person name="Geller-Mcgrath D.E."/>
            <person name="Sieber C.M.K."/>
            <person name="Emerson J.B."/>
            <person name="Anantharaman K."/>
            <person name="Thomas B.C."/>
            <person name="Malmstrom R."/>
            <person name="Stieglmeier M."/>
            <person name="Klingl A."/>
            <person name="Woyke T."/>
            <person name="Ryan C.M."/>
            <person name="Banfield J.F."/>
        </authorList>
    </citation>
    <scope>NUCLEOTIDE SEQUENCE [LARGE SCALE GENOMIC DNA]</scope>
</reference>
<dbReference type="CDD" id="cd02201">
    <property type="entry name" value="FtsZ_type1"/>
    <property type="match status" value="1"/>
</dbReference>
<organism evidence="8 9">
    <name type="scientific">Candidatus Shapirobacteria bacterium CG09_land_8_20_14_0_10_47_13</name>
    <dbReference type="NCBI Taxonomy" id="1974481"/>
    <lineage>
        <taxon>Bacteria</taxon>
        <taxon>Candidatus Shapironibacteriota</taxon>
    </lineage>
</organism>
<dbReference type="InterPro" id="IPR037103">
    <property type="entry name" value="Tubulin/FtsZ-like_C"/>
</dbReference>
<comment type="function">
    <text evidence="4">Essential cell division protein that forms a contractile ring structure (Z ring) at the future cell division site. The regulation of the ring assembly controls the timing and the location of cell division. One of the functions of the FtsZ ring is to recruit other cell division proteins to the septum to produce a new cell wall between the dividing cells. Binds GTP and shows GTPase activity.</text>
</comment>
<evidence type="ECO:0000256" key="3">
    <source>
        <dbReference type="ARBA" id="ARBA00023134"/>
    </source>
</evidence>
<dbReference type="GO" id="GO:0032153">
    <property type="term" value="C:cell division site"/>
    <property type="evidence" value="ECO:0007669"/>
    <property type="project" value="UniProtKB-UniRule"/>
</dbReference>
<feature type="domain" description="Tubulin/FtsZ 2-layer sandwich" evidence="7">
    <location>
        <begin position="208"/>
        <end position="325"/>
    </location>
</feature>
<dbReference type="SMART" id="SM00865">
    <property type="entry name" value="Tubulin_C"/>
    <property type="match status" value="1"/>
</dbReference>
<dbReference type="PANTHER" id="PTHR30314">
    <property type="entry name" value="CELL DIVISION PROTEIN FTSZ-RELATED"/>
    <property type="match status" value="1"/>
</dbReference>
<dbReference type="Proteomes" id="UP000230033">
    <property type="component" value="Unassembled WGS sequence"/>
</dbReference>
<accession>A0A2H0WMR4</accession>
<dbReference type="AlphaFoldDB" id="A0A2H0WMR4"/>
<keyword evidence="3 4" id="KW-0342">GTP-binding</keyword>
<name>A0A2H0WMR4_9BACT</name>
<dbReference type="InterPro" id="IPR020805">
    <property type="entry name" value="Cell_div_FtsZ_CS"/>
</dbReference>
<evidence type="ECO:0000259" key="7">
    <source>
        <dbReference type="SMART" id="SM00865"/>
    </source>
</evidence>
<dbReference type="InterPro" id="IPR008280">
    <property type="entry name" value="Tub_FtsZ_C"/>
</dbReference>
<dbReference type="InterPro" id="IPR000158">
    <property type="entry name" value="Cell_div_FtsZ"/>
</dbReference>
<evidence type="ECO:0000256" key="2">
    <source>
        <dbReference type="ARBA" id="ARBA00022741"/>
    </source>
</evidence>
<dbReference type="PANTHER" id="PTHR30314:SF3">
    <property type="entry name" value="MITOCHONDRIAL DIVISION PROTEIN FSZA"/>
    <property type="match status" value="1"/>
</dbReference>
<keyword evidence="2 4" id="KW-0547">Nucleotide-binding</keyword>
<dbReference type="Pfam" id="PF12327">
    <property type="entry name" value="FtsZ_C"/>
    <property type="match status" value="1"/>
</dbReference>
<evidence type="ECO:0000259" key="6">
    <source>
        <dbReference type="SMART" id="SM00864"/>
    </source>
</evidence>